<reference evidence="9" key="3">
    <citation type="submission" date="2025-09" db="UniProtKB">
        <authorList>
            <consortium name="Ensembl"/>
        </authorList>
    </citation>
    <scope>IDENTIFICATION</scope>
</reference>
<dbReference type="SUPFAM" id="SSF49265">
    <property type="entry name" value="Fibronectin type III"/>
    <property type="match status" value="1"/>
</dbReference>
<dbReference type="InterPro" id="IPR013783">
    <property type="entry name" value="Ig-like_fold"/>
</dbReference>
<dbReference type="GO" id="GO:0009897">
    <property type="term" value="C:external side of plasma membrane"/>
    <property type="evidence" value="ECO:0007669"/>
    <property type="project" value="TreeGrafter"/>
</dbReference>
<evidence type="ECO:0000256" key="1">
    <source>
        <dbReference type="ARBA" id="ARBA00004479"/>
    </source>
</evidence>
<dbReference type="InterPro" id="IPR003531">
    <property type="entry name" value="Hempt_rcpt_S_F1_CS"/>
</dbReference>
<dbReference type="GO" id="GO:0046427">
    <property type="term" value="P:positive regulation of receptor signaling pathway via JAK-STAT"/>
    <property type="evidence" value="ECO:0007669"/>
    <property type="project" value="TreeGrafter"/>
</dbReference>
<reference evidence="9 10" key="1">
    <citation type="submission" date="2020-06" db="EMBL/GenBank/DDBJ databases">
        <authorList>
            <consortium name="Wellcome Sanger Institute Data Sharing"/>
        </authorList>
    </citation>
    <scope>NUCLEOTIDE SEQUENCE [LARGE SCALE GENOMIC DNA]</scope>
</reference>
<dbReference type="AlphaFoldDB" id="A0AAY4CPG6"/>
<dbReference type="Ensembl" id="ENSDCDT00010043820.1">
    <property type="protein sequence ID" value="ENSDCDP00010035102.1"/>
    <property type="gene ID" value="ENSDCDG00010022665.1"/>
</dbReference>
<evidence type="ECO:0000256" key="6">
    <source>
        <dbReference type="ARBA" id="ARBA00023170"/>
    </source>
</evidence>
<evidence type="ECO:0000256" key="4">
    <source>
        <dbReference type="ARBA" id="ARBA00022989"/>
    </source>
</evidence>
<dbReference type="InterPro" id="IPR003961">
    <property type="entry name" value="FN3_dom"/>
</dbReference>
<evidence type="ECO:0000256" key="3">
    <source>
        <dbReference type="ARBA" id="ARBA00022729"/>
    </source>
</evidence>
<evidence type="ECO:0000256" key="8">
    <source>
        <dbReference type="SAM" id="Phobius"/>
    </source>
</evidence>
<keyword evidence="2 8" id="KW-0812">Transmembrane</keyword>
<dbReference type="InterPro" id="IPR036116">
    <property type="entry name" value="FN3_sf"/>
</dbReference>
<evidence type="ECO:0000256" key="2">
    <source>
        <dbReference type="ARBA" id="ARBA00022692"/>
    </source>
</evidence>
<name>A0AAY4CPG6_9TELE</name>
<dbReference type="PANTHER" id="PTHR23037">
    <property type="entry name" value="CYTOKINE RECEPTOR"/>
    <property type="match status" value="1"/>
</dbReference>
<evidence type="ECO:0000313" key="10">
    <source>
        <dbReference type="Proteomes" id="UP000694580"/>
    </source>
</evidence>
<feature type="transmembrane region" description="Helical" evidence="8">
    <location>
        <begin position="142"/>
        <end position="163"/>
    </location>
</feature>
<evidence type="ECO:0000256" key="7">
    <source>
        <dbReference type="ARBA" id="ARBA00023180"/>
    </source>
</evidence>
<keyword evidence="5 8" id="KW-0472">Membrane</keyword>
<keyword evidence="7" id="KW-0325">Glycoprotein</keyword>
<organism evidence="9 10">
    <name type="scientific">Denticeps clupeoides</name>
    <name type="common">denticle herring</name>
    <dbReference type="NCBI Taxonomy" id="299321"/>
    <lineage>
        <taxon>Eukaryota</taxon>
        <taxon>Metazoa</taxon>
        <taxon>Chordata</taxon>
        <taxon>Craniata</taxon>
        <taxon>Vertebrata</taxon>
        <taxon>Euteleostomi</taxon>
        <taxon>Actinopterygii</taxon>
        <taxon>Neopterygii</taxon>
        <taxon>Teleostei</taxon>
        <taxon>Clupei</taxon>
        <taxon>Clupeiformes</taxon>
        <taxon>Denticipitoidei</taxon>
        <taxon>Denticipitidae</taxon>
        <taxon>Denticeps</taxon>
    </lineage>
</organism>
<keyword evidence="6" id="KW-0675">Receptor</keyword>
<proteinExistence type="predicted"/>
<gene>
    <name evidence="9" type="primary">IL7R</name>
</gene>
<comment type="subcellular location">
    <subcellularLocation>
        <location evidence="1">Membrane</location>
        <topology evidence="1">Single-pass type I membrane protein</topology>
    </subcellularLocation>
</comment>
<protein>
    <submittedName>
        <fullName evidence="9">Uncharacterized protein</fullName>
    </submittedName>
</protein>
<dbReference type="Gene3D" id="2.60.40.10">
    <property type="entry name" value="Immunoglobulins"/>
    <property type="match status" value="1"/>
</dbReference>
<reference evidence="9" key="2">
    <citation type="submission" date="2025-08" db="UniProtKB">
        <authorList>
            <consortium name="Ensembl"/>
        </authorList>
    </citation>
    <scope>IDENTIFICATION</scope>
</reference>
<dbReference type="GO" id="GO:0030097">
    <property type="term" value="P:hemopoiesis"/>
    <property type="evidence" value="ECO:0007669"/>
    <property type="project" value="TreeGrafter"/>
</dbReference>
<dbReference type="PANTHER" id="PTHR23037:SF27">
    <property type="entry name" value="INTERLEUKIN-7 RECEPTOR SUBUNIT ALPHA"/>
    <property type="match status" value="1"/>
</dbReference>
<evidence type="ECO:0000256" key="5">
    <source>
        <dbReference type="ARBA" id="ARBA00023136"/>
    </source>
</evidence>
<keyword evidence="4 8" id="KW-1133">Transmembrane helix</keyword>
<sequence length="274" mass="31197">MYFSLVSGGSCKNGSLRNDDFTINDLRLLQEYNLTVQLKQGESWSQIIDNRKIGTISVQCHAYFTVECKHDYLQSFKYEVELWTENIVKVKRLTDGSVYNVKVRVKPRGYFAGSWSQWSPWANFTTKTVSLSREEENAGFSLYPVVIIIVIILLLVAILVALLRGYILPKVPHPKATLVQMQKFNKVSCEVLFENVLFVPSEQNVLIHNRHIAGLFKADIPGQETSTRLLSELEHTLPGDHNLTSLSLGTPQRDCVDEAYVRMSSLFKNTTQSY</sequence>
<dbReference type="GO" id="GO:0004896">
    <property type="term" value="F:cytokine receptor activity"/>
    <property type="evidence" value="ECO:0007669"/>
    <property type="project" value="InterPro"/>
</dbReference>
<dbReference type="PROSITE" id="PS01355">
    <property type="entry name" value="HEMATOPO_REC_S_F1"/>
    <property type="match status" value="1"/>
</dbReference>
<keyword evidence="10" id="KW-1185">Reference proteome</keyword>
<dbReference type="CDD" id="cd00063">
    <property type="entry name" value="FN3"/>
    <property type="match status" value="1"/>
</dbReference>
<accession>A0AAY4CPG6</accession>
<evidence type="ECO:0000313" key="9">
    <source>
        <dbReference type="Ensembl" id="ENSDCDP00010035102.1"/>
    </source>
</evidence>
<dbReference type="Proteomes" id="UP000694580">
    <property type="component" value="Chromosome 3"/>
</dbReference>
<keyword evidence="3" id="KW-0732">Signal</keyword>
<dbReference type="GeneTree" id="ENSGT01120000272790"/>